<dbReference type="CDD" id="cd03219">
    <property type="entry name" value="ABC_Mj1267_LivG_branched"/>
    <property type="match status" value="1"/>
</dbReference>
<dbReference type="SMART" id="SM00382">
    <property type="entry name" value="AAA"/>
    <property type="match status" value="1"/>
</dbReference>
<dbReference type="GO" id="GO:0005524">
    <property type="term" value="F:ATP binding"/>
    <property type="evidence" value="ECO:0007669"/>
    <property type="project" value="UniProtKB-KW"/>
</dbReference>
<dbReference type="GO" id="GO:0016887">
    <property type="term" value="F:ATP hydrolysis activity"/>
    <property type="evidence" value="ECO:0007669"/>
    <property type="project" value="InterPro"/>
</dbReference>
<dbReference type="InterPro" id="IPR027417">
    <property type="entry name" value="P-loop_NTPase"/>
</dbReference>
<evidence type="ECO:0000313" key="5">
    <source>
        <dbReference type="EMBL" id="KEJ94867.1"/>
    </source>
</evidence>
<dbReference type="PROSITE" id="PS50893">
    <property type="entry name" value="ABC_TRANSPORTER_2"/>
    <property type="match status" value="1"/>
</dbReference>
<dbReference type="InterPro" id="IPR051120">
    <property type="entry name" value="ABC_AA/LPS_Transport"/>
</dbReference>
<dbReference type="AlphaFoldDB" id="A0A073JAV6"/>
<dbReference type="OrthoDB" id="9806149at2"/>
<evidence type="ECO:0000256" key="1">
    <source>
        <dbReference type="ARBA" id="ARBA00022448"/>
    </source>
</evidence>
<evidence type="ECO:0000259" key="4">
    <source>
        <dbReference type="PROSITE" id="PS50893"/>
    </source>
</evidence>
<comment type="caution">
    <text evidence="5">The sequence shown here is derived from an EMBL/GenBank/DDBJ whole genome shotgun (WGS) entry which is preliminary data.</text>
</comment>
<name>A0A073JAV6_9RHOB</name>
<evidence type="ECO:0000313" key="6">
    <source>
        <dbReference type="Proteomes" id="UP000027746"/>
    </source>
</evidence>
<dbReference type="Pfam" id="PF12399">
    <property type="entry name" value="BCA_ABC_TP_C"/>
    <property type="match status" value="1"/>
</dbReference>
<keyword evidence="3" id="KW-0067">ATP-binding</keyword>
<dbReference type="InterPro" id="IPR032823">
    <property type="entry name" value="BCA_ABC_TP_C"/>
</dbReference>
<dbReference type="Gene3D" id="3.40.50.300">
    <property type="entry name" value="P-loop containing nucleotide triphosphate hydrolases"/>
    <property type="match status" value="1"/>
</dbReference>
<dbReference type="InterPro" id="IPR003593">
    <property type="entry name" value="AAA+_ATPase"/>
</dbReference>
<dbReference type="Pfam" id="PF00005">
    <property type="entry name" value="ABC_tran"/>
    <property type="match status" value="1"/>
</dbReference>
<evidence type="ECO:0000256" key="3">
    <source>
        <dbReference type="ARBA" id="ARBA00022840"/>
    </source>
</evidence>
<dbReference type="GO" id="GO:0005886">
    <property type="term" value="C:plasma membrane"/>
    <property type="evidence" value="ECO:0007669"/>
    <property type="project" value="TreeGrafter"/>
</dbReference>
<keyword evidence="1" id="KW-0813">Transport</keyword>
<dbReference type="Proteomes" id="UP000027746">
    <property type="component" value="Unassembled WGS sequence"/>
</dbReference>
<proteinExistence type="predicted"/>
<keyword evidence="6" id="KW-1185">Reference proteome</keyword>
<dbReference type="PANTHER" id="PTHR45772">
    <property type="entry name" value="CONSERVED COMPONENT OF ABC TRANSPORTER FOR NATURAL AMINO ACIDS-RELATED"/>
    <property type="match status" value="1"/>
</dbReference>
<sequence>MTDAITLCNVQKSFGALQVISGVDLVIQSEERHALIGPNGAGKSTLFNIISGRTEPSQGSISLFGAPIQGLAPHRIARRGLSRSFQITHLFPKLTVQETLEAALLWPGGTHYAFWRTMRSLPRVRSDAREMAELLSLDAVIDVRVSELPYADQRALEIGVAVCGDAKVVLLDEPTAGMSHAETERMTDLIRRVTQGRTLIMVEHDMGVVFDLADRISVLAGGRIIATGTPSEIRGNAAVKEAYLGEAEGEAE</sequence>
<dbReference type="EMBL" id="JAMD01000009">
    <property type="protein sequence ID" value="KEJ94867.1"/>
    <property type="molecule type" value="Genomic_DNA"/>
</dbReference>
<reference evidence="5 6" key="1">
    <citation type="submission" date="2014-01" db="EMBL/GenBank/DDBJ databases">
        <title>Sulfitobacter sp. H3 (MCCC 1A00686) Genome Sequencing.</title>
        <authorList>
            <person name="Lai Q."/>
            <person name="Hong Z."/>
        </authorList>
    </citation>
    <scope>NUCLEOTIDE SEQUENCE [LARGE SCALE GENOMIC DNA]</scope>
    <source>
        <strain evidence="5 6">H3</strain>
    </source>
</reference>
<keyword evidence="2" id="KW-0547">Nucleotide-binding</keyword>
<dbReference type="RefSeq" id="WP_037928335.1">
    <property type="nucleotide sequence ID" value="NZ_CP054599.1"/>
</dbReference>
<protein>
    <recommendedName>
        <fullName evidence="4">ABC transporter domain-containing protein</fullName>
    </recommendedName>
</protein>
<feature type="domain" description="ABC transporter" evidence="4">
    <location>
        <begin position="5"/>
        <end position="246"/>
    </location>
</feature>
<dbReference type="SUPFAM" id="SSF52540">
    <property type="entry name" value="P-loop containing nucleoside triphosphate hydrolases"/>
    <property type="match status" value="1"/>
</dbReference>
<organism evidence="5 6">
    <name type="scientific">Pseudosulfitobacter pseudonitzschiae</name>
    <dbReference type="NCBI Taxonomy" id="1402135"/>
    <lineage>
        <taxon>Bacteria</taxon>
        <taxon>Pseudomonadati</taxon>
        <taxon>Pseudomonadota</taxon>
        <taxon>Alphaproteobacteria</taxon>
        <taxon>Rhodobacterales</taxon>
        <taxon>Roseobacteraceae</taxon>
        <taxon>Pseudosulfitobacter</taxon>
    </lineage>
</organism>
<gene>
    <name evidence="5" type="ORF">SUH3_24110</name>
</gene>
<dbReference type="InterPro" id="IPR003439">
    <property type="entry name" value="ABC_transporter-like_ATP-bd"/>
</dbReference>
<accession>A0A073JAV6</accession>
<dbReference type="GeneID" id="68868445"/>
<evidence type="ECO:0000256" key="2">
    <source>
        <dbReference type="ARBA" id="ARBA00022741"/>
    </source>
</evidence>
<dbReference type="PANTHER" id="PTHR45772:SF9">
    <property type="entry name" value="CONSERVED COMPONENT OF ABC TRANSPORTER FOR NATURAL AMINO ACIDS"/>
    <property type="match status" value="1"/>
</dbReference>